<evidence type="ECO:0000313" key="3">
    <source>
        <dbReference type="Proteomes" id="UP000002415"/>
    </source>
</evidence>
<dbReference type="Proteomes" id="UP000002415">
    <property type="component" value="Chromosome"/>
</dbReference>
<keyword evidence="3" id="KW-1185">Reference proteome</keyword>
<dbReference type="EMBL" id="CP000771">
    <property type="protein sequence ID" value="ABS60733.1"/>
    <property type="molecule type" value="Genomic_DNA"/>
</dbReference>
<dbReference type="InterPro" id="IPR046865">
    <property type="entry name" value="FapA_b_solenoid"/>
</dbReference>
<reference evidence="2 3" key="1">
    <citation type="submission" date="2007-07" db="EMBL/GenBank/DDBJ databases">
        <title>Complete sequence of Fervidobacterium nodosum Rt17-B1.</title>
        <authorList>
            <consortium name="US DOE Joint Genome Institute"/>
            <person name="Copeland A."/>
            <person name="Lucas S."/>
            <person name="Lapidus A."/>
            <person name="Barry K."/>
            <person name="Glavina del Rio T."/>
            <person name="Dalin E."/>
            <person name="Tice H."/>
            <person name="Pitluck S."/>
            <person name="Saunders E."/>
            <person name="Brettin T."/>
            <person name="Bruce D."/>
            <person name="Detter J.C."/>
            <person name="Han C."/>
            <person name="Schmutz J."/>
            <person name="Larimer F."/>
            <person name="Land M."/>
            <person name="Hauser L."/>
            <person name="Kyrpides N."/>
            <person name="Mikhailova N."/>
            <person name="Nelson K."/>
            <person name="Gogarten J.P."/>
            <person name="Noll K."/>
            <person name="Richardson P."/>
        </authorList>
    </citation>
    <scope>NUCLEOTIDE SEQUENCE [LARGE SCALE GENOMIC DNA]</scope>
    <source>
        <strain evidence="3">ATCC 35602 / DSM 5306 / Rt17-B1</strain>
    </source>
</reference>
<dbReference type="PANTHER" id="PTHR38032">
    <property type="entry name" value="POLYMERASE-RELATED"/>
    <property type="match status" value="1"/>
</dbReference>
<accession>A7HLF0</accession>
<reference evidence="2 3" key="2">
    <citation type="journal article" date="2009" name="Proc. Natl. Acad. Sci. U.S.A.">
        <title>On the chimeric nature, thermophilic origin, and phylogenetic placement of the Thermotogales.</title>
        <authorList>
            <person name="Zhaxybayeva O."/>
            <person name="Swithers K.S."/>
            <person name="Lapierre P."/>
            <person name="Fournier G.P."/>
            <person name="Bickhart D.M."/>
            <person name="DeBoy R.T."/>
            <person name="Nelson K.E."/>
            <person name="Nesbo C.L."/>
            <person name="Doolittle W.F."/>
            <person name="Gogarten J.P."/>
            <person name="Noll K.M."/>
        </authorList>
    </citation>
    <scope>NUCLEOTIDE SEQUENCE [LARGE SCALE GENOMIC DNA]</scope>
    <source>
        <strain evidence="3">ATCC 35602 / DSM 5306 / Rt17-B1</strain>
    </source>
</reference>
<dbReference type="STRING" id="381764.Fnod_0881"/>
<dbReference type="OrthoDB" id="9816426at2"/>
<dbReference type="KEGG" id="fno:Fnod_0881"/>
<sequence>MDINITVSSDKMEAYLTVNSVFPDETITLESLIEEIRNAKIVHGIDYDALRSFCQNPTIGVQLLFAHGDKPKDGEDGRVVFEFKETSSAQTILSGNKVDFREFPVQKRIIVKKGQKIASIFPPTEGIPGRNVYGEPVPAKKGNEAKIVLGKNVSLSEDGRHIISTTDGILKVDPEKNIIEVSEYLEIEGDVDYSTGNIDFPGSVFVKGDVKPGFVIRAKGDIEINGVVEASSIISLEGNVKISGAKGKDKGLIKAKKDVYLKYAESTTIECENLFFEHELLNCTVRVTNSIIGKGRNSSIIGGEYIASNLIEADEIGSDIGVKTYLEVGVNPYVREEIKLLKAQIEIDKSSIQKLLNTLKQYKELKDKKVQIPPEREKQFSKAAKTLINLREQLEKNIVKLHELEDTISKITFDSKIIARKLLHAGVEVLIHNARFYPTVDLPKAVLKFENGQIVAGGYSEK</sequence>
<dbReference type="eggNOG" id="COG1315">
    <property type="taxonomic scope" value="Bacteria"/>
</dbReference>
<dbReference type="InterPro" id="IPR046866">
    <property type="entry name" value="FapA_N"/>
</dbReference>
<evidence type="ECO:0000259" key="1">
    <source>
        <dbReference type="Pfam" id="PF20250"/>
    </source>
</evidence>
<dbReference type="Pfam" id="PF03961">
    <property type="entry name" value="FapA"/>
    <property type="match status" value="1"/>
</dbReference>
<dbReference type="PANTHER" id="PTHR38032:SF1">
    <property type="entry name" value="RNA-BINDING PROTEIN KHPB N-TERMINAL DOMAIN-CONTAINING PROTEIN"/>
    <property type="match status" value="1"/>
</dbReference>
<dbReference type="RefSeq" id="WP_011994049.1">
    <property type="nucleotide sequence ID" value="NC_009718.1"/>
</dbReference>
<organism evidence="2 3">
    <name type="scientific">Fervidobacterium nodosum (strain ATCC 35602 / DSM 5306 / Rt17-B1)</name>
    <dbReference type="NCBI Taxonomy" id="381764"/>
    <lineage>
        <taxon>Bacteria</taxon>
        <taxon>Thermotogati</taxon>
        <taxon>Thermotogota</taxon>
        <taxon>Thermotogae</taxon>
        <taxon>Thermotogales</taxon>
        <taxon>Fervidobacteriaceae</taxon>
        <taxon>Fervidobacterium</taxon>
    </lineage>
</organism>
<evidence type="ECO:0000313" key="2">
    <source>
        <dbReference type="EMBL" id="ABS60733.1"/>
    </source>
</evidence>
<dbReference type="AlphaFoldDB" id="A7HLF0"/>
<name>A7HLF0_FERNB</name>
<gene>
    <name evidence="2" type="ordered locus">Fnod_0881</name>
</gene>
<protein>
    <recommendedName>
        <fullName evidence="1">Flagellar Assembly Protein A N-terminal region domain-containing protein</fullName>
    </recommendedName>
</protein>
<feature type="domain" description="Flagellar Assembly Protein A N-terminal region" evidence="1">
    <location>
        <begin position="3"/>
        <end position="173"/>
    </location>
</feature>
<dbReference type="Pfam" id="PF20250">
    <property type="entry name" value="FapA_N"/>
    <property type="match status" value="1"/>
</dbReference>
<dbReference type="InterPro" id="IPR005646">
    <property type="entry name" value="FapA"/>
</dbReference>
<dbReference type="HOGENOM" id="CLU_026157_1_0_0"/>
<proteinExistence type="predicted"/>